<name>A0ABV6DUP5_9BACL</name>
<feature type="transmembrane region" description="Helical" evidence="1">
    <location>
        <begin position="53"/>
        <end position="71"/>
    </location>
</feature>
<proteinExistence type="predicted"/>
<accession>A0ABV6DUP5</accession>
<evidence type="ECO:0000313" key="3">
    <source>
        <dbReference type="Proteomes" id="UP001589776"/>
    </source>
</evidence>
<dbReference type="RefSeq" id="WP_377474503.1">
    <property type="nucleotide sequence ID" value="NZ_JBHLWN010000120.1"/>
</dbReference>
<keyword evidence="1" id="KW-0812">Transmembrane</keyword>
<keyword evidence="1" id="KW-1133">Transmembrane helix</keyword>
<comment type="caution">
    <text evidence="2">The sequence shown here is derived from an EMBL/GenBank/DDBJ whole genome shotgun (WGS) entry which is preliminary data.</text>
</comment>
<keyword evidence="3" id="KW-1185">Reference proteome</keyword>
<gene>
    <name evidence="2" type="ORF">ACFFK0_28695</name>
</gene>
<keyword evidence="1" id="KW-0472">Membrane</keyword>
<evidence type="ECO:0000256" key="1">
    <source>
        <dbReference type="SAM" id="Phobius"/>
    </source>
</evidence>
<sequence>MNVADPGLPAAAPYMGLISITIYLLFIGLSWWCLQEFRFDVLLRRPKSPQAKLLQIFLSIALGYQLARFFLDYLEVSLGLQRMF</sequence>
<protein>
    <submittedName>
        <fullName evidence="2">DUF1146 family protein</fullName>
    </submittedName>
</protein>
<dbReference type="Pfam" id="PF06612">
    <property type="entry name" value="DUF1146"/>
    <property type="match status" value="1"/>
</dbReference>
<dbReference type="NCBIfam" id="TIGR02327">
    <property type="entry name" value="int_mem_ywzB"/>
    <property type="match status" value="1"/>
</dbReference>
<dbReference type="InterPro" id="IPR009526">
    <property type="entry name" value="DUF1146"/>
</dbReference>
<dbReference type="EMBL" id="JBHLWN010000120">
    <property type="protein sequence ID" value="MFC0216380.1"/>
    <property type="molecule type" value="Genomic_DNA"/>
</dbReference>
<evidence type="ECO:0000313" key="2">
    <source>
        <dbReference type="EMBL" id="MFC0216380.1"/>
    </source>
</evidence>
<feature type="transmembrane region" description="Helical" evidence="1">
    <location>
        <begin position="12"/>
        <end position="32"/>
    </location>
</feature>
<reference evidence="2 3" key="1">
    <citation type="submission" date="2024-09" db="EMBL/GenBank/DDBJ databases">
        <authorList>
            <person name="Sun Q."/>
            <person name="Mori K."/>
        </authorList>
    </citation>
    <scope>NUCLEOTIDE SEQUENCE [LARGE SCALE GENOMIC DNA]</scope>
    <source>
        <strain evidence="2 3">CCM 7759</strain>
    </source>
</reference>
<dbReference type="Proteomes" id="UP001589776">
    <property type="component" value="Unassembled WGS sequence"/>
</dbReference>
<organism evidence="2 3">
    <name type="scientific">Paenibacillus chartarius</name>
    <dbReference type="NCBI Taxonomy" id="747481"/>
    <lineage>
        <taxon>Bacteria</taxon>
        <taxon>Bacillati</taxon>
        <taxon>Bacillota</taxon>
        <taxon>Bacilli</taxon>
        <taxon>Bacillales</taxon>
        <taxon>Paenibacillaceae</taxon>
        <taxon>Paenibacillus</taxon>
    </lineage>
</organism>